<dbReference type="RefSeq" id="WP_258330078.1">
    <property type="nucleotide sequence ID" value="NZ_JAPTGG010000001.1"/>
</dbReference>
<organism evidence="1 2">
    <name type="scientific">Dasania phycosphaerae</name>
    <dbReference type="NCBI Taxonomy" id="2950436"/>
    <lineage>
        <taxon>Bacteria</taxon>
        <taxon>Pseudomonadati</taxon>
        <taxon>Pseudomonadota</taxon>
        <taxon>Gammaproteobacteria</taxon>
        <taxon>Cellvibrionales</taxon>
        <taxon>Spongiibacteraceae</taxon>
        <taxon>Dasania</taxon>
    </lineage>
</organism>
<name>A0A9J6RHT7_9GAMM</name>
<keyword evidence="2" id="KW-1185">Reference proteome</keyword>
<sequence>MTLTAQQQQIIHQQLGRTPRGIVKIAAETANGIPLVLQMRSLVDDQPFPTLYWLSSKTLAKAIGTIETQGWVKTIEQRLQEDELLREQFLQNQRDYVNSRWQKMDNEDKARIEQLGFSPLYEQYGIGGITQWDKVRCLHMQYAHHLAEHNVIGALMDEEFQLNELAIEI</sequence>
<dbReference type="AlphaFoldDB" id="A0A9J6RHT7"/>
<dbReference type="PANTHER" id="PTHR37163">
    <property type="entry name" value="CONSERVED PROTEIN"/>
    <property type="match status" value="1"/>
</dbReference>
<dbReference type="Pfam" id="PF04417">
    <property type="entry name" value="DUF501"/>
    <property type="match status" value="1"/>
</dbReference>
<evidence type="ECO:0000313" key="1">
    <source>
        <dbReference type="EMBL" id="MCZ0863930.1"/>
    </source>
</evidence>
<evidence type="ECO:0000313" key="2">
    <source>
        <dbReference type="Proteomes" id="UP001069090"/>
    </source>
</evidence>
<reference evidence="1 2" key="1">
    <citation type="submission" date="2022-12" db="EMBL/GenBank/DDBJ databases">
        <title>Dasania phycosphaerae sp. nov., isolated from particulate material of the south coast of Korea.</title>
        <authorList>
            <person name="Jiang Y."/>
        </authorList>
    </citation>
    <scope>NUCLEOTIDE SEQUENCE [LARGE SCALE GENOMIC DNA]</scope>
    <source>
        <strain evidence="1 2">GY-19</strain>
    </source>
</reference>
<dbReference type="InterPro" id="IPR007511">
    <property type="entry name" value="DUF501"/>
</dbReference>
<comment type="caution">
    <text evidence="1">The sequence shown here is derived from an EMBL/GenBank/DDBJ whole genome shotgun (WGS) entry which is preliminary data.</text>
</comment>
<proteinExistence type="predicted"/>
<protein>
    <submittedName>
        <fullName evidence="1">DUF501 domain-containing protein</fullName>
    </submittedName>
</protein>
<dbReference type="EMBL" id="JAPTGG010000001">
    <property type="protein sequence ID" value="MCZ0863930.1"/>
    <property type="molecule type" value="Genomic_DNA"/>
</dbReference>
<gene>
    <name evidence="1" type="ORF">O0V09_01890</name>
</gene>
<dbReference type="Proteomes" id="UP001069090">
    <property type="component" value="Unassembled WGS sequence"/>
</dbReference>
<dbReference type="PANTHER" id="PTHR37163:SF1">
    <property type="entry name" value="DUF501 DOMAIN-CONTAINING PROTEIN"/>
    <property type="match status" value="1"/>
</dbReference>
<accession>A0A9J6RHT7</accession>